<evidence type="ECO:0000313" key="1">
    <source>
        <dbReference type="EMBL" id="ERL11118.1"/>
    </source>
</evidence>
<accession>U2TYM9</accession>
<organism evidence="1 2">
    <name type="scientific">Olsenella profusa F0195</name>
    <dbReference type="NCBI Taxonomy" id="1125712"/>
    <lineage>
        <taxon>Bacteria</taxon>
        <taxon>Bacillati</taxon>
        <taxon>Actinomycetota</taxon>
        <taxon>Coriobacteriia</taxon>
        <taxon>Coriobacteriales</taxon>
        <taxon>Atopobiaceae</taxon>
        <taxon>Olsenella</taxon>
    </lineage>
</organism>
<protein>
    <submittedName>
        <fullName evidence="1">Uncharacterized protein</fullName>
    </submittedName>
</protein>
<dbReference type="AlphaFoldDB" id="U2TYM9"/>
<dbReference type="PATRIC" id="fig|1125712.3.peg.8"/>
<reference evidence="1 2" key="1">
    <citation type="submission" date="2013-08" db="EMBL/GenBank/DDBJ databases">
        <authorList>
            <person name="Durkin A.S."/>
            <person name="Haft D.R."/>
            <person name="McCorrison J."/>
            <person name="Torralba M."/>
            <person name="Gillis M."/>
            <person name="Haft D.H."/>
            <person name="Methe B."/>
            <person name="Sutton G."/>
            <person name="Nelson K.E."/>
        </authorList>
    </citation>
    <scope>NUCLEOTIDE SEQUENCE [LARGE SCALE GENOMIC DNA]</scope>
    <source>
        <strain evidence="1 2">F0195</strain>
    </source>
</reference>
<dbReference type="EMBL" id="AWEZ01000001">
    <property type="protein sequence ID" value="ERL11118.1"/>
    <property type="molecule type" value="Genomic_DNA"/>
</dbReference>
<keyword evidence="2" id="KW-1185">Reference proteome</keyword>
<dbReference type="STRING" id="1125712.HMPREF1316_2564"/>
<dbReference type="Proteomes" id="UP000016638">
    <property type="component" value="Unassembled WGS sequence"/>
</dbReference>
<comment type="caution">
    <text evidence="1">The sequence shown here is derived from an EMBL/GenBank/DDBJ whole genome shotgun (WGS) entry which is preliminary data.</text>
</comment>
<name>U2TYM9_9ACTN</name>
<gene>
    <name evidence="1" type="ORF">HMPREF1316_2564</name>
</gene>
<evidence type="ECO:0000313" key="2">
    <source>
        <dbReference type="Proteomes" id="UP000016638"/>
    </source>
</evidence>
<proteinExistence type="predicted"/>
<sequence length="169" mass="17956">MSPDPVVETLDVLEERERCLLAALERPRVHALGPDDARRRLGHGVVPRRGYGPHGRPDAVAAHGLAEEQASVLRAVARMVQPLPGRPRAMAILGASSAGSAVILGPIDHPTTIPGHTSMTTARQGRPWCVRAWVMPANHASFGPVAPESCLARSSCESAPPRAFPPRPS</sequence>